<protein>
    <recommendedName>
        <fullName evidence="15">Endo-1,3-beta-glucanase btgC</fullName>
    </recommendedName>
    <alternativeName>
        <fullName evidence="14">Laminarinase btgC</fullName>
    </alternativeName>
</protein>
<dbReference type="Pfam" id="PF00332">
    <property type="entry name" value="Glyco_hydro_17"/>
    <property type="match status" value="1"/>
</dbReference>
<proteinExistence type="predicted"/>
<evidence type="ECO:0000256" key="7">
    <source>
        <dbReference type="ARBA" id="ARBA00022801"/>
    </source>
</evidence>
<evidence type="ECO:0000313" key="18">
    <source>
        <dbReference type="Proteomes" id="UP000318585"/>
    </source>
</evidence>
<feature type="region of interest" description="Disordered" evidence="16">
    <location>
        <begin position="1"/>
        <end position="22"/>
    </location>
</feature>
<dbReference type="RefSeq" id="WP_143390916.1">
    <property type="nucleotide sequence ID" value="NZ_VJZQ01000015.1"/>
</dbReference>
<comment type="function">
    <text evidence="13">Glucanases play a role in cell expansion during growth, in cell-cell fusion during mating, and in spore release during sporulation. This enzyme may be involved in beta-glucan degradation. Active on laminarin and lichenan.</text>
</comment>
<gene>
    <name evidence="17" type="ORF">FNW17_06925</name>
</gene>
<feature type="compositionally biased region" description="Basic and acidic residues" evidence="16">
    <location>
        <begin position="1"/>
        <end position="20"/>
    </location>
</feature>
<keyword evidence="9" id="KW-0325">Glycoprotein</keyword>
<evidence type="ECO:0000256" key="6">
    <source>
        <dbReference type="ARBA" id="ARBA00022729"/>
    </source>
</evidence>
<dbReference type="AlphaFoldDB" id="A0A553CM09"/>
<sequence length="311" mass="35879">MSYREGHYFSLEDNKNRKDGQNNYQEIQISGVSAKELSKIWKETLENGMHGVCFSLYEDGQKPGDIISEEQVRRRMKTIAPYTNWIRSFSCTEGNEFIPKIAREFGIKTLVGAWLGDDPEVNEREIEGLIQLANEGYVDIAAVGNEVMYRKDLTEDELLDFIDRVRKSIPNSIPIGYVDAYYEFSHRPNITAVCDVILTNCYPYWEGCPIEYSFHHMISMFESAKYAGQNKRIIITETGWPSQGGFLKGAYASNENAMKYFIDSQNWSKQNEIEMFYFSSFDESWKVGPEGEVGAYWGVWDKNENVKFGDK</sequence>
<evidence type="ECO:0000256" key="3">
    <source>
        <dbReference type="ARBA" id="ARBA00022475"/>
    </source>
</evidence>
<evidence type="ECO:0000256" key="14">
    <source>
        <dbReference type="ARBA" id="ARBA00042373"/>
    </source>
</evidence>
<keyword evidence="18" id="KW-1185">Reference proteome</keyword>
<name>A0A553CM09_9FLAO</name>
<keyword evidence="10" id="KW-0119">Carbohydrate metabolism</keyword>
<evidence type="ECO:0000256" key="11">
    <source>
        <dbReference type="ARBA" id="ARBA00023316"/>
    </source>
</evidence>
<keyword evidence="12" id="KW-0624">Polysaccharide degradation</keyword>
<accession>A0A553CM09</accession>
<dbReference type="GO" id="GO:0071555">
    <property type="term" value="P:cell wall organization"/>
    <property type="evidence" value="ECO:0007669"/>
    <property type="project" value="UniProtKB-KW"/>
</dbReference>
<evidence type="ECO:0000256" key="16">
    <source>
        <dbReference type="SAM" id="MobiDB-lite"/>
    </source>
</evidence>
<dbReference type="InterPro" id="IPR000490">
    <property type="entry name" value="Glyco_hydro_17"/>
</dbReference>
<evidence type="ECO:0000256" key="10">
    <source>
        <dbReference type="ARBA" id="ARBA00023277"/>
    </source>
</evidence>
<evidence type="ECO:0000256" key="2">
    <source>
        <dbReference type="ARBA" id="ARBA00004236"/>
    </source>
</evidence>
<dbReference type="PANTHER" id="PTHR16631">
    <property type="entry name" value="GLUCAN 1,3-BETA-GLUCOSIDASE"/>
    <property type="match status" value="1"/>
</dbReference>
<evidence type="ECO:0000256" key="4">
    <source>
        <dbReference type="ARBA" id="ARBA00022512"/>
    </source>
</evidence>
<evidence type="ECO:0000256" key="13">
    <source>
        <dbReference type="ARBA" id="ARBA00037649"/>
    </source>
</evidence>
<keyword evidence="11" id="KW-0961">Cell wall biogenesis/degradation</keyword>
<dbReference type="Proteomes" id="UP000318585">
    <property type="component" value="Unassembled WGS sequence"/>
</dbReference>
<dbReference type="GO" id="GO:0042973">
    <property type="term" value="F:glucan endo-1,3-beta-D-glucosidase activity"/>
    <property type="evidence" value="ECO:0007669"/>
    <property type="project" value="TreeGrafter"/>
</dbReference>
<dbReference type="PANTHER" id="PTHR16631:SF17">
    <property type="entry name" value="GLUCAN ENDO-1,3-BETA-GLUCOSIDASE BTGC"/>
    <property type="match status" value="1"/>
</dbReference>
<evidence type="ECO:0000256" key="12">
    <source>
        <dbReference type="ARBA" id="ARBA00023326"/>
    </source>
</evidence>
<dbReference type="EMBL" id="VJZR01000004">
    <property type="protein sequence ID" value="TRX21608.1"/>
    <property type="molecule type" value="Genomic_DNA"/>
</dbReference>
<evidence type="ECO:0000256" key="8">
    <source>
        <dbReference type="ARBA" id="ARBA00023136"/>
    </source>
</evidence>
<keyword evidence="3" id="KW-1003">Cell membrane</keyword>
<evidence type="ECO:0000256" key="9">
    <source>
        <dbReference type="ARBA" id="ARBA00023180"/>
    </source>
</evidence>
<dbReference type="GO" id="GO:0005576">
    <property type="term" value="C:extracellular region"/>
    <property type="evidence" value="ECO:0007669"/>
    <property type="project" value="TreeGrafter"/>
</dbReference>
<evidence type="ECO:0000313" key="17">
    <source>
        <dbReference type="EMBL" id="TRX21608.1"/>
    </source>
</evidence>
<dbReference type="GO" id="GO:0000272">
    <property type="term" value="P:polysaccharide catabolic process"/>
    <property type="evidence" value="ECO:0007669"/>
    <property type="project" value="UniProtKB-KW"/>
</dbReference>
<organism evidence="17 18">
    <name type="scientific">Flavobacterium franklandianum</name>
    <dbReference type="NCBI Taxonomy" id="2594430"/>
    <lineage>
        <taxon>Bacteria</taxon>
        <taxon>Pseudomonadati</taxon>
        <taxon>Bacteroidota</taxon>
        <taxon>Flavobacteriia</taxon>
        <taxon>Flavobacteriales</taxon>
        <taxon>Flavobacteriaceae</taxon>
        <taxon>Flavobacterium</taxon>
    </lineage>
</organism>
<dbReference type="Gene3D" id="3.20.20.80">
    <property type="entry name" value="Glycosidases"/>
    <property type="match status" value="1"/>
</dbReference>
<keyword evidence="6" id="KW-0732">Signal</keyword>
<comment type="subcellular location">
    <subcellularLocation>
        <location evidence="2">Cell membrane</location>
    </subcellularLocation>
    <subcellularLocation>
        <location evidence="1">Secreted</location>
        <location evidence="1">Cell wall</location>
    </subcellularLocation>
</comment>
<evidence type="ECO:0000256" key="1">
    <source>
        <dbReference type="ARBA" id="ARBA00004191"/>
    </source>
</evidence>
<comment type="caution">
    <text evidence="17">The sequence shown here is derived from an EMBL/GenBank/DDBJ whole genome shotgun (WGS) entry which is preliminary data.</text>
</comment>
<dbReference type="SUPFAM" id="SSF51445">
    <property type="entry name" value="(Trans)glycosidases"/>
    <property type="match status" value="1"/>
</dbReference>
<reference evidence="17 18" key="1">
    <citation type="submission" date="2019-07" db="EMBL/GenBank/DDBJ databases">
        <title>Novel species of Flavobacterium.</title>
        <authorList>
            <person name="Liu Q."/>
            <person name="Xin Y.-H."/>
        </authorList>
    </citation>
    <scope>NUCLEOTIDE SEQUENCE [LARGE SCALE GENOMIC DNA]</scope>
    <source>
        <strain evidence="17 18">LB3P56</strain>
    </source>
</reference>
<dbReference type="InterPro" id="IPR017853">
    <property type="entry name" value="GH"/>
</dbReference>
<dbReference type="InterPro" id="IPR050732">
    <property type="entry name" value="Beta-glucan_modifiers"/>
</dbReference>
<dbReference type="GO" id="GO:0009986">
    <property type="term" value="C:cell surface"/>
    <property type="evidence" value="ECO:0007669"/>
    <property type="project" value="TreeGrafter"/>
</dbReference>
<evidence type="ECO:0000256" key="5">
    <source>
        <dbReference type="ARBA" id="ARBA00022525"/>
    </source>
</evidence>
<keyword evidence="8" id="KW-0472">Membrane</keyword>
<dbReference type="OrthoDB" id="9806824at2"/>
<dbReference type="GO" id="GO:0005886">
    <property type="term" value="C:plasma membrane"/>
    <property type="evidence" value="ECO:0007669"/>
    <property type="project" value="UniProtKB-SubCell"/>
</dbReference>
<keyword evidence="5" id="KW-0964">Secreted</keyword>
<dbReference type="PROSITE" id="PS00587">
    <property type="entry name" value="GLYCOSYL_HYDROL_F17"/>
    <property type="match status" value="1"/>
</dbReference>
<keyword evidence="4" id="KW-0134">Cell wall</keyword>
<keyword evidence="7 17" id="KW-0378">Hydrolase</keyword>
<evidence type="ECO:0000256" key="15">
    <source>
        <dbReference type="ARBA" id="ARBA00043078"/>
    </source>
</evidence>